<dbReference type="AlphaFoldDB" id="U1Y6N2"/>
<organism evidence="1 2">
    <name type="scientific">Aneurinibacillus aneurinilyticus ATCC 12856</name>
    <dbReference type="NCBI Taxonomy" id="649747"/>
    <lineage>
        <taxon>Bacteria</taxon>
        <taxon>Bacillati</taxon>
        <taxon>Bacillota</taxon>
        <taxon>Bacilli</taxon>
        <taxon>Bacillales</taxon>
        <taxon>Paenibacillaceae</taxon>
        <taxon>Aneurinibacillus group</taxon>
        <taxon>Aneurinibacillus</taxon>
    </lineage>
</organism>
<dbReference type="EMBL" id="AWSJ01000247">
    <property type="protein sequence ID" value="ERI07792.1"/>
    <property type="molecule type" value="Genomic_DNA"/>
</dbReference>
<protein>
    <submittedName>
        <fullName evidence="1">Uncharacterized protein</fullName>
    </submittedName>
</protein>
<dbReference type="Proteomes" id="UP000016511">
    <property type="component" value="Unassembled WGS sequence"/>
</dbReference>
<comment type="caution">
    <text evidence="1">The sequence shown here is derived from an EMBL/GenBank/DDBJ whole genome shotgun (WGS) entry which is preliminary data.</text>
</comment>
<keyword evidence="2" id="KW-1185">Reference proteome</keyword>
<evidence type="ECO:0000313" key="1">
    <source>
        <dbReference type="EMBL" id="ERI07792.1"/>
    </source>
</evidence>
<dbReference type="PATRIC" id="fig|649747.3.peg.3735"/>
<accession>U1Y6N2</accession>
<evidence type="ECO:0000313" key="2">
    <source>
        <dbReference type="Proteomes" id="UP000016511"/>
    </source>
</evidence>
<sequence length="106" mass="12003">MLHDKVRELKEKVDELRHRRILLLSRVNAATSFDTDNIANGFARAEERILFMEAGVKASRSLSWPTQHLPAHQIHSTMEEKVQQALGKLKETIKEKGGAKSESKAI</sequence>
<name>U1Y6N2_ANEAE</name>
<proteinExistence type="predicted"/>
<dbReference type="STRING" id="649747.HMPREF0083_04120"/>
<gene>
    <name evidence="1" type="ORF">HMPREF0083_04120</name>
</gene>
<dbReference type="HOGENOM" id="CLU_2217532_0_0_9"/>
<reference evidence="1 2" key="1">
    <citation type="submission" date="2013-08" db="EMBL/GenBank/DDBJ databases">
        <authorList>
            <person name="Weinstock G."/>
            <person name="Sodergren E."/>
            <person name="Wylie T."/>
            <person name="Fulton L."/>
            <person name="Fulton R."/>
            <person name="Fronick C."/>
            <person name="O'Laughlin M."/>
            <person name="Godfrey J."/>
            <person name="Miner T."/>
            <person name="Herter B."/>
            <person name="Appelbaum E."/>
            <person name="Cordes M."/>
            <person name="Lek S."/>
            <person name="Wollam A."/>
            <person name="Pepin K.H."/>
            <person name="Palsikar V.B."/>
            <person name="Mitreva M."/>
            <person name="Wilson R.K."/>
        </authorList>
    </citation>
    <scope>NUCLEOTIDE SEQUENCE [LARGE SCALE GENOMIC DNA]</scope>
    <source>
        <strain evidence="1 2">ATCC 12856</strain>
    </source>
</reference>